<accession>A0A9W7LE42</accession>
<feature type="compositionally biased region" description="Basic residues" evidence="1">
    <location>
        <begin position="1"/>
        <end position="10"/>
    </location>
</feature>
<organism evidence="2 3">
    <name type="scientific">Triparma columacea</name>
    <dbReference type="NCBI Taxonomy" id="722753"/>
    <lineage>
        <taxon>Eukaryota</taxon>
        <taxon>Sar</taxon>
        <taxon>Stramenopiles</taxon>
        <taxon>Ochrophyta</taxon>
        <taxon>Bolidophyceae</taxon>
        <taxon>Parmales</taxon>
        <taxon>Triparmaceae</taxon>
        <taxon>Triparma</taxon>
    </lineage>
</organism>
<feature type="compositionally biased region" description="Basic and acidic residues" evidence="1">
    <location>
        <begin position="33"/>
        <end position="53"/>
    </location>
</feature>
<gene>
    <name evidence="2" type="ORF">TrCOL_g7601</name>
</gene>
<feature type="region of interest" description="Disordered" evidence="1">
    <location>
        <begin position="717"/>
        <end position="760"/>
    </location>
</feature>
<evidence type="ECO:0000256" key="1">
    <source>
        <dbReference type="SAM" id="MobiDB-lite"/>
    </source>
</evidence>
<protein>
    <submittedName>
        <fullName evidence="2">Uncharacterized protein</fullName>
    </submittedName>
</protein>
<dbReference type="OrthoDB" id="10496071at2759"/>
<feature type="compositionally biased region" description="Basic and acidic residues" evidence="1">
    <location>
        <begin position="541"/>
        <end position="552"/>
    </location>
</feature>
<keyword evidence="3" id="KW-1185">Reference proteome</keyword>
<sequence>MAKKNKRKSKPPPPPGKKRDSIKASPLEVEGGLIKREPTVERVVEETEVEKEAGGVGVVDEGVIEEETVERVSFVPSSPDNHYSSKIPLIGKVDPLIRRKTFRKSHPDEETDDDATKDSSNDAADAEEAEEVEASSANINPPTSQLSSVLPPPSPRPTSPSSPPASTFGLPPPPPPPISPPSSPPTITHTPATQSLPSPSQVTIFQSPRSARRESLYGRKNSNFDRSSSQTFSELATPFSPPSSVSTGGAFEQNEGGESSAQRSTVESDEERSLAILKARNGVSTLGEYFHGAPTRHNIPDEEKPGEGRVKRMSMLYGGKVGGGEAGIGKGNKNFEVGRGGRLSFTKRAASGSLGGSEGQGRRSVSFKVEEKGGGVEVVPKAPPAEGMLLPFTPEGERKELLTPGELEGEGGGGRGEGEIEISPGNSTSTGNEREKGPNGGRRKSILSLSDYLSPSVNPPDPTSTGATPSYTAMVDPLRSSTLSRTHHLRALKEKLGRLEDGNAKAMEQLLLMVYKLDKTVLPDHHFNAIKKLGIGGADKMKKTEGKGRGTREGGVGGGGVLDMLSTPADSRPQVKQRVRVKERVDAEWTAQGTHTSPTKVRNKKTVSRSSPGRSESMNSGLSAVNEYLRKEALSEGEMLYEREYGRGGKYGKSLWLVESMKKAKDVVDAEREKRAMEERMKAVSLKMSQGGQGRNRTESYFNSIDREVFVKGVARREAEKTHEERKREVRNAANVRTAEKTSGKRKGGGEERKRSITFSPDTKRVSVVAVKMDTSEAAEYLRWKQERGGGG</sequence>
<feature type="region of interest" description="Disordered" evidence="1">
    <location>
        <begin position="1"/>
        <end position="62"/>
    </location>
</feature>
<feature type="compositionally biased region" description="Low complexity" evidence="1">
    <location>
        <begin position="134"/>
        <end position="149"/>
    </location>
</feature>
<feature type="compositionally biased region" description="Pro residues" evidence="1">
    <location>
        <begin position="150"/>
        <end position="163"/>
    </location>
</feature>
<feature type="region of interest" description="Disordered" evidence="1">
    <location>
        <begin position="347"/>
        <end position="471"/>
    </location>
</feature>
<proteinExistence type="predicted"/>
<feature type="compositionally biased region" description="Polar residues" evidence="1">
    <location>
        <begin position="608"/>
        <end position="622"/>
    </location>
</feature>
<dbReference type="AlphaFoldDB" id="A0A9W7LE42"/>
<name>A0A9W7LE42_9STRA</name>
<feature type="region of interest" description="Disordered" evidence="1">
    <location>
        <begin position="288"/>
        <end position="309"/>
    </location>
</feature>
<feature type="compositionally biased region" description="Polar residues" evidence="1">
    <location>
        <begin position="591"/>
        <end position="600"/>
    </location>
</feature>
<feature type="region of interest" description="Disordered" evidence="1">
    <location>
        <begin position="75"/>
        <end position="274"/>
    </location>
</feature>
<feature type="compositionally biased region" description="Acidic residues" evidence="1">
    <location>
        <begin position="124"/>
        <end position="133"/>
    </location>
</feature>
<feature type="compositionally biased region" description="Pro residues" evidence="1">
    <location>
        <begin position="170"/>
        <end position="184"/>
    </location>
</feature>
<feature type="compositionally biased region" description="Polar residues" evidence="1">
    <location>
        <begin position="256"/>
        <end position="265"/>
    </location>
</feature>
<feature type="compositionally biased region" description="Basic and acidic residues" evidence="1">
    <location>
        <begin position="717"/>
        <end position="731"/>
    </location>
</feature>
<feature type="compositionally biased region" description="Basic and acidic residues" evidence="1">
    <location>
        <begin position="298"/>
        <end position="309"/>
    </location>
</feature>
<evidence type="ECO:0000313" key="2">
    <source>
        <dbReference type="EMBL" id="GMI46633.1"/>
    </source>
</evidence>
<feature type="region of interest" description="Disordered" evidence="1">
    <location>
        <begin position="541"/>
        <end position="622"/>
    </location>
</feature>
<feature type="compositionally biased region" description="Polar residues" evidence="1">
    <location>
        <begin position="75"/>
        <end position="84"/>
    </location>
</feature>
<dbReference type="Proteomes" id="UP001165065">
    <property type="component" value="Unassembled WGS sequence"/>
</dbReference>
<feature type="compositionally biased region" description="Polar residues" evidence="1">
    <location>
        <begin position="194"/>
        <end position="209"/>
    </location>
</feature>
<comment type="caution">
    <text evidence="2">The sequence shown here is derived from an EMBL/GenBank/DDBJ whole genome shotgun (WGS) entry which is preliminary data.</text>
</comment>
<reference evidence="3" key="1">
    <citation type="journal article" date="2023" name="Commun. Biol.">
        <title>Genome analysis of Parmales, the sister group of diatoms, reveals the evolutionary specialization of diatoms from phago-mixotrophs to photoautotrophs.</title>
        <authorList>
            <person name="Ban H."/>
            <person name="Sato S."/>
            <person name="Yoshikawa S."/>
            <person name="Yamada K."/>
            <person name="Nakamura Y."/>
            <person name="Ichinomiya M."/>
            <person name="Sato N."/>
            <person name="Blanc-Mathieu R."/>
            <person name="Endo H."/>
            <person name="Kuwata A."/>
            <person name="Ogata H."/>
        </authorList>
    </citation>
    <scope>NUCLEOTIDE SEQUENCE [LARGE SCALE GENOMIC DNA]</scope>
</reference>
<feature type="compositionally biased region" description="Low complexity" evidence="1">
    <location>
        <begin position="377"/>
        <end position="387"/>
    </location>
</feature>
<evidence type="ECO:0000313" key="3">
    <source>
        <dbReference type="Proteomes" id="UP001165065"/>
    </source>
</evidence>
<dbReference type="EMBL" id="BRYA01000308">
    <property type="protein sequence ID" value="GMI46633.1"/>
    <property type="molecule type" value="Genomic_DNA"/>
</dbReference>
<feature type="compositionally biased region" description="Basic and acidic residues" evidence="1">
    <location>
        <begin position="738"/>
        <end position="755"/>
    </location>
</feature>
<feature type="compositionally biased region" description="Polar residues" evidence="1">
    <location>
        <begin position="220"/>
        <end position="234"/>
    </location>
</feature>
<feature type="compositionally biased region" description="Polar residues" evidence="1">
    <location>
        <begin position="447"/>
        <end position="456"/>
    </location>
</feature>